<dbReference type="PANTHER" id="PTHR33371:SF4">
    <property type="entry name" value="INTERMEMBRANE PHOSPHOLIPID TRANSPORT SYSTEM BINDING PROTEIN MLAD"/>
    <property type="match status" value="1"/>
</dbReference>
<dbReference type="RefSeq" id="WP_379740616.1">
    <property type="nucleotide sequence ID" value="NZ_JBHSGW010000025.1"/>
</dbReference>
<proteinExistence type="predicted"/>
<dbReference type="InterPro" id="IPR052336">
    <property type="entry name" value="MlaD_Phospholipid_Transporter"/>
</dbReference>
<evidence type="ECO:0000313" key="4">
    <source>
        <dbReference type="Proteomes" id="UP001595885"/>
    </source>
</evidence>
<feature type="transmembrane region" description="Helical" evidence="1">
    <location>
        <begin position="7"/>
        <end position="27"/>
    </location>
</feature>
<name>A0ABV9P6J8_9FLAO</name>
<dbReference type="InterPro" id="IPR003399">
    <property type="entry name" value="Mce/MlaD"/>
</dbReference>
<feature type="domain" description="Mce/MlaD" evidence="2">
    <location>
        <begin position="39"/>
        <end position="111"/>
    </location>
</feature>
<reference evidence="4" key="1">
    <citation type="journal article" date="2019" name="Int. J. Syst. Evol. Microbiol.">
        <title>The Global Catalogue of Microorganisms (GCM) 10K type strain sequencing project: providing services to taxonomists for standard genome sequencing and annotation.</title>
        <authorList>
            <consortium name="The Broad Institute Genomics Platform"/>
            <consortium name="The Broad Institute Genome Sequencing Center for Infectious Disease"/>
            <person name="Wu L."/>
            <person name="Ma J."/>
        </authorList>
    </citation>
    <scope>NUCLEOTIDE SEQUENCE [LARGE SCALE GENOMIC DNA]</scope>
    <source>
        <strain evidence="4">CCUG 50349</strain>
    </source>
</reference>
<dbReference type="EMBL" id="JBHSGW010000025">
    <property type="protein sequence ID" value="MFC4740040.1"/>
    <property type="molecule type" value="Genomic_DNA"/>
</dbReference>
<comment type="caution">
    <text evidence="3">The sequence shown here is derived from an EMBL/GenBank/DDBJ whole genome shotgun (WGS) entry which is preliminary data.</text>
</comment>
<evidence type="ECO:0000259" key="2">
    <source>
        <dbReference type="Pfam" id="PF02470"/>
    </source>
</evidence>
<keyword evidence="1" id="KW-0812">Transmembrane</keyword>
<keyword evidence="1" id="KW-0472">Membrane</keyword>
<keyword evidence="1" id="KW-1133">Transmembrane helix</keyword>
<organism evidence="3 4">
    <name type="scientific">Flavobacterium ponti</name>
    <dbReference type="NCBI Taxonomy" id="665133"/>
    <lineage>
        <taxon>Bacteria</taxon>
        <taxon>Pseudomonadati</taxon>
        <taxon>Bacteroidota</taxon>
        <taxon>Flavobacteriia</taxon>
        <taxon>Flavobacteriales</taxon>
        <taxon>Flavobacteriaceae</taxon>
        <taxon>Flavobacterium</taxon>
    </lineage>
</organism>
<accession>A0ABV9P6J8</accession>
<dbReference type="Proteomes" id="UP001595885">
    <property type="component" value="Unassembled WGS sequence"/>
</dbReference>
<protein>
    <submittedName>
        <fullName evidence="3">MlaD family protein</fullName>
    </submittedName>
</protein>
<dbReference type="Pfam" id="PF02470">
    <property type="entry name" value="MlaD"/>
    <property type="match status" value="1"/>
</dbReference>
<gene>
    <name evidence="3" type="ORF">ACFO3U_08540</name>
</gene>
<evidence type="ECO:0000256" key="1">
    <source>
        <dbReference type="SAM" id="Phobius"/>
    </source>
</evidence>
<evidence type="ECO:0000313" key="3">
    <source>
        <dbReference type="EMBL" id="MFC4740040.1"/>
    </source>
</evidence>
<dbReference type="PANTHER" id="PTHR33371">
    <property type="entry name" value="INTERMEMBRANE PHOSPHOLIPID TRANSPORT SYSTEM BINDING PROTEIN MLAD-RELATED"/>
    <property type="match status" value="1"/>
</dbReference>
<sequence length="317" mass="34992">MKLSREIKTAILVISAILLFIWGYSFLKGKDLLTSDKNVFVVYDNILGLAPSAPVTLNGFRIGKVNKIKINPDGKLLVELQIQNDFPISKSSVAEIYDSGLVGGKEIAIIPNLEDKSVIDDGDFLKPSRKLGLTENIAEKLEPLEKKIQLLLDNANVMLANINQVLDASTQANIKNSFAELNKTLAEFSQLSKSANQMIAENKTKLNSTITNFDKTSANFAAMSDSLAKANLGQTVKNLEKTLSSVDKIMADMEAGNGTMGKLMKDDKMYNNFTDASKELELLLQDLRLHPTRYINVSLFGKKEKPYIAPKEESSKE</sequence>
<keyword evidence="4" id="KW-1185">Reference proteome</keyword>